<protein>
    <recommendedName>
        <fullName evidence="4">DUF378 domain-containing protein</fullName>
    </recommendedName>
</protein>
<dbReference type="EMBL" id="MHIM01000004">
    <property type="protein sequence ID" value="OGY53092.1"/>
    <property type="molecule type" value="Genomic_DNA"/>
</dbReference>
<evidence type="ECO:0000256" key="1">
    <source>
        <dbReference type="SAM" id="Phobius"/>
    </source>
</evidence>
<gene>
    <name evidence="2" type="ORF">A3A02_00030</name>
</gene>
<dbReference type="InterPro" id="IPR007211">
    <property type="entry name" value="DUF378"/>
</dbReference>
<dbReference type="PANTHER" id="PTHR37304">
    <property type="entry name" value="MEMBRANE PROTEIN-RELATED"/>
    <property type="match status" value="1"/>
</dbReference>
<dbReference type="Proteomes" id="UP000177376">
    <property type="component" value="Unassembled WGS sequence"/>
</dbReference>
<evidence type="ECO:0008006" key="4">
    <source>
        <dbReference type="Google" id="ProtNLM"/>
    </source>
</evidence>
<evidence type="ECO:0000313" key="2">
    <source>
        <dbReference type="EMBL" id="OGY53092.1"/>
    </source>
</evidence>
<feature type="transmembrane region" description="Helical" evidence="1">
    <location>
        <begin position="39"/>
        <end position="57"/>
    </location>
</feature>
<sequence>MKAIHVVSLALVIIGGLNWLLVGLIGWDIGVLFGGQAAAISRVIYVLVGVAAVILAVTHKKDCKVCSPKMESM</sequence>
<accession>A0A1G1YL81</accession>
<comment type="caution">
    <text evidence="2">The sequence shown here is derived from an EMBL/GenBank/DDBJ whole genome shotgun (WGS) entry which is preliminary data.</text>
</comment>
<name>A0A1G1YL81_9BACT</name>
<dbReference type="AlphaFoldDB" id="A0A1G1YL81"/>
<organism evidence="2 3">
    <name type="scientific">Candidatus Buchananbacteria bacterium RIFCSPLOWO2_01_FULL_39_33</name>
    <dbReference type="NCBI Taxonomy" id="1797543"/>
    <lineage>
        <taxon>Bacteria</taxon>
        <taxon>Candidatus Buchananiibacteriota</taxon>
    </lineage>
</organism>
<keyword evidence="1" id="KW-0472">Membrane</keyword>
<keyword evidence="1" id="KW-1133">Transmembrane helix</keyword>
<feature type="transmembrane region" description="Helical" evidence="1">
    <location>
        <begin position="7"/>
        <end position="27"/>
    </location>
</feature>
<keyword evidence="1" id="KW-0812">Transmembrane</keyword>
<dbReference type="Pfam" id="PF04070">
    <property type="entry name" value="DUF378"/>
    <property type="match status" value="1"/>
</dbReference>
<dbReference type="PANTHER" id="PTHR37304:SF1">
    <property type="entry name" value="MEMBRANE PROTEIN"/>
    <property type="match status" value="1"/>
</dbReference>
<proteinExistence type="predicted"/>
<reference evidence="2 3" key="1">
    <citation type="journal article" date="2016" name="Nat. Commun.">
        <title>Thousands of microbial genomes shed light on interconnected biogeochemical processes in an aquifer system.</title>
        <authorList>
            <person name="Anantharaman K."/>
            <person name="Brown C.T."/>
            <person name="Hug L.A."/>
            <person name="Sharon I."/>
            <person name="Castelle C.J."/>
            <person name="Probst A.J."/>
            <person name="Thomas B.C."/>
            <person name="Singh A."/>
            <person name="Wilkins M.J."/>
            <person name="Karaoz U."/>
            <person name="Brodie E.L."/>
            <person name="Williams K.H."/>
            <person name="Hubbard S.S."/>
            <person name="Banfield J.F."/>
        </authorList>
    </citation>
    <scope>NUCLEOTIDE SEQUENCE [LARGE SCALE GENOMIC DNA]</scope>
</reference>
<evidence type="ECO:0000313" key="3">
    <source>
        <dbReference type="Proteomes" id="UP000177376"/>
    </source>
</evidence>